<dbReference type="Proteomes" id="UP000827092">
    <property type="component" value="Unassembled WGS sequence"/>
</dbReference>
<dbReference type="InterPro" id="IPR001496">
    <property type="entry name" value="SOCS_box"/>
</dbReference>
<dbReference type="EMBL" id="JAFNEN010000139">
    <property type="protein sequence ID" value="KAG8192418.1"/>
    <property type="molecule type" value="Genomic_DNA"/>
</dbReference>
<evidence type="ECO:0000313" key="2">
    <source>
        <dbReference type="EMBL" id="KAG8192418.1"/>
    </source>
</evidence>
<comment type="caution">
    <text evidence="2">The sequence shown here is derived from an EMBL/GenBank/DDBJ whole genome shotgun (WGS) entry which is preliminary data.</text>
</comment>
<evidence type="ECO:0000313" key="3">
    <source>
        <dbReference type="Proteomes" id="UP000827092"/>
    </source>
</evidence>
<sequence length="361" mass="42694">MAAKQNEVGFLMRKLYLNAHIDFEAYISPERQMKIHLRQTLKYYEKWRRLVKYRENWWNTQTEKERMDEFERCIVRYLVAVCFWTSYEDSDVVSNLLNTLYDRDEHFEEMFGARPIRLWASKKYGWEDLDTTVRHVLGVTLGKGKKREQQLNYFFMHISKKKLFFLRVGTHWLRHKMETHAQRDNRMCSKSESVFFTDPDILSKFLEYGLFSNANDESVGRLLKGILEIWASGGFLISPDPTEKPYSANIFHKRNAKALEVAAMLLRAVKSVDKSVLFNFVPMQIYVSVPSEKIEILPLLKTRCIGPQKLQHLCRWEIRKQMSDCGQLPDGISFLPIPKFLQQYLGLRRDESDVTFSKGFL</sequence>
<organism evidence="2 3">
    <name type="scientific">Oedothorax gibbosus</name>
    <dbReference type="NCBI Taxonomy" id="931172"/>
    <lineage>
        <taxon>Eukaryota</taxon>
        <taxon>Metazoa</taxon>
        <taxon>Ecdysozoa</taxon>
        <taxon>Arthropoda</taxon>
        <taxon>Chelicerata</taxon>
        <taxon>Arachnida</taxon>
        <taxon>Araneae</taxon>
        <taxon>Araneomorphae</taxon>
        <taxon>Entelegynae</taxon>
        <taxon>Araneoidea</taxon>
        <taxon>Linyphiidae</taxon>
        <taxon>Erigoninae</taxon>
        <taxon>Oedothorax</taxon>
    </lineage>
</organism>
<evidence type="ECO:0000259" key="1">
    <source>
        <dbReference type="PROSITE" id="PS50225"/>
    </source>
</evidence>
<dbReference type="Pfam" id="PF07525">
    <property type="entry name" value="SOCS_box"/>
    <property type="match status" value="1"/>
</dbReference>
<keyword evidence="3" id="KW-1185">Reference proteome</keyword>
<dbReference type="PROSITE" id="PS50225">
    <property type="entry name" value="SOCS"/>
    <property type="match status" value="1"/>
</dbReference>
<gene>
    <name evidence="2" type="ORF">JTE90_017952</name>
</gene>
<accession>A0AAV6V980</accession>
<dbReference type="CDD" id="cd03587">
    <property type="entry name" value="SOCS"/>
    <property type="match status" value="1"/>
</dbReference>
<feature type="domain" description="SOCS box" evidence="1">
    <location>
        <begin position="298"/>
        <end position="345"/>
    </location>
</feature>
<proteinExistence type="predicted"/>
<dbReference type="AlphaFoldDB" id="A0AAV6V980"/>
<reference evidence="2 3" key="1">
    <citation type="journal article" date="2022" name="Nat. Ecol. Evol.">
        <title>A masculinizing supergene underlies an exaggerated male reproductive morph in a spider.</title>
        <authorList>
            <person name="Hendrickx F."/>
            <person name="De Corte Z."/>
            <person name="Sonet G."/>
            <person name="Van Belleghem S.M."/>
            <person name="Kostlbacher S."/>
            <person name="Vangestel C."/>
        </authorList>
    </citation>
    <scope>NUCLEOTIDE SEQUENCE [LARGE SCALE GENOMIC DNA]</scope>
    <source>
        <strain evidence="2">W744_W776</strain>
    </source>
</reference>
<dbReference type="Gene3D" id="1.10.750.20">
    <property type="entry name" value="SOCS box"/>
    <property type="match status" value="1"/>
</dbReference>
<protein>
    <recommendedName>
        <fullName evidence="1">SOCS box domain-containing protein</fullName>
    </recommendedName>
</protein>
<dbReference type="InterPro" id="IPR036036">
    <property type="entry name" value="SOCS_box-like_dom_sf"/>
</dbReference>
<dbReference type="SMART" id="SM00969">
    <property type="entry name" value="SOCS_box"/>
    <property type="match status" value="1"/>
</dbReference>
<dbReference type="SUPFAM" id="SSF158235">
    <property type="entry name" value="SOCS box-like"/>
    <property type="match status" value="1"/>
</dbReference>
<dbReference type="GO" id="GO:0035556">
    <property type="term" value="P:intracellular signal transduction"/>
    <property type="evidence" value="ECO:0007669"/>
    <property type="project" value="InterPro"/>
</dbReference>
<name>A0AAV6V980_9ARAC</name>